<proteinExistence type="predicted"/>
<dbReference type="Proteomes" id="UP000199071">
    <property type="component" value="Unassembled WGS sequence"/>
</dbReference>
<gene>
    <name evidence="1" type="ORF">SAMN02982931_03776</name>
</gene>
<keyword evidence="2" id="KW-1185">Reference proteome</keyword>
<accession>A0A1G6DU19</accession>
<evidence type="ECO:0000313" key="1">
    <source>
        <dbReference type="EMBL" id="SDB48664.1"/>
    </source>
</evidence>
<dbReference type="OrthoDB" id="9804926at2"/>
<evidence type="ECO:0008006" key="3">
    <source>
        <dbReference type="Google" id="ProtNLM"/>
    </source>
</evidence>
<dbReference type="AlphaFoldDB" id="A0A1G6DU19"/>
<sequence length="162" mass="17857">MTTIVRGIASTPAIDHARHSVRAGAFDVTRAVPLLWRHGMSATCGTIIHLGYRGDELHISALVDDDAKAEQTQGFSVAFGVVAYEIRNKGRSDYYAEVSQARLDEVSLCLHPVNPACRILSREKIGPAPTTEFLKIGKDAVEKAREIIRVMIETQRTEKVQT</sequence>
<reference evidence="1 2" key="1">
    <citation type="submission" date="2016-10" db="EMBL/GenBank/DDBJ databases">
        <authorList>
            <person name="de Groot N.N."/>
        </authorList>
    </citation>
    <scope>NUCLEOTIDE SEQUENCE [LARGE SCALE GENOMIC DNA]</scope>
    <source>
        <strain evidence="1 2">ATCC 35022</strain>
    </source>
</reference>
<evidence type="ECO:0000313" key="2">
    <source>
        <dbReference type="Proteomes" id="UP000199071"/>
    </source>
</evidence>
<dbReference type="RefSeq" id="WP_090878789.1">
    <property type="nucleotide sequence ID" value="NZ_FMXQ01000008.1"/>
</dbReference>
<dbReference type="STRING" id="665467.SAMN02982931_03776"/>
<organism evidence="1 2">
    <name type="scientific">Bauldia litoralis</name>
    <dbReference type="NCBI Taxonomy" id="665467"/>
    <lineage>
        <taxon>Bacteria</taxon>
        <taxon>Pseudomonadati</taxon>
        <taxon>Pseudomonadota</taxon>
        <taxon>Alphaproteobacteria</taxon>
        <taxon>Hyphomicrobiales</taxon>
        <taxon>Kaistiaceae</taxon>
        <taxon>Bauldia</taxon>
    </lineage>
</organism>
<name>A0A1G6DU19_9HYPH</name>
<protein>
    <recommendedName>
        <fullName evidence="3">Phage prohead protease, HK97 family</fullName>
    </recommendedName>
</protein>
<dbReference type="EMBL" id="FMXQ01000008">
    <property type="protein sequence ID" value="SDB48664.1"/>
    <property type="molecule type" value="Genomic_DNA"/>
</dbReference>